<gene>
    <name evidence="1 2" type="primary">gatC</name>
    <name evidence="2" type="ORF">AAX29_00246</name>
</gene>
<keyword evidence="1" id="KW-0648">Protein biosynthesis</keyword>
<dbReference type="PANTHER" id="PTHR15004:SF0">
    <property type="entry name" value="GLUTAMYL-TRNA(GLN) AMIDOTRANSFERASE SUBUNIT C, MITOCHONDRIAL"/>
    <property type="match status" value="1"/>
</dbReference>
<accession>A0A1C0B9J1</accession>
<dbReference type="GO" id="GO:0005524">
    <property type="term" value="F:ATP binding"/>
    <property type="evidence" value="ECO:0007669"/>
    <property type="project" value="UniProtKB-KW"/>
</dbReference>
<dbReference type="GO" id="GO:0006412">
    <property type="term" value="P:translation"/>
    <property type="evidence" value="ECO:0007669"/>
    <property type="project" value="UniProtKB-UniRule"/>
</dbReference>
<dbReference type="GO" id="GO:0016740">
    <property type="term" value="F:transferase activity"/>
    <property type="evidence" value="ECO:0007669"/>
    <property type="project" value="UniProtKB-KW"/>
</dbReference>
<dbReference type="GO" id="GO:0006450">
    <property type="term" value="P:regulation of translational fidelity"/>
    <property type="evidence" value="ECO:0007669"/>
    <property type="project" value="InterPro"/>
</dbReference>
<dbReference type="AlphaFoldDB" id="A0A1C0B9J1"/>
<name>A0A1C0B9J1_9BACT</name>
<dbReference type="Gene3D" id="1.10.20.60">
    <property type="entry name" value="Glu-tRNAGln amidotransferase C subunit, N-terminal domain"/>
    <property type="match status" value="1"/>
</dbReference>
<dbReference type="GO" id="GO:0070681">
    <property type="term" value="P:glutaminyl-tRNAGln biosynthesis via transamidation"/>
    <property type="evidence" value="ECO:0007669"/>
    <property type="project" value="TreeGrafter"/>
</dbReference>
<sequence>MSNIVVDDNLIAKLEKLSSLKIEDENKDKIKKDISQMLEFINNLNEVDVSKVEAYVNPISGGTLLRDDISISSKEISDSILRNAPKSEDNHFVVPKIIE</sequence>
<organism evidence="2 3">
    <name type="scientific">Aliarcobacter thereius</name>
    <dbReference type="NCBI Taxonomy" id="544718"/>
    <lineage>
        <taxon>Bacteria</taxon>
        <taxon>Pseudomonadati</taxon>
        <taxon>Campylobacterota</taxon>
        <taxon>Epsilonproteobacteria</taxon>
        <taxon>Campylobacterales</taxon>
        <taxon>Arcobacteraceae</taxon>
        <taxon>Aliarcobacter</taxon>
    </lineage>
</organism>
<dbReference type="InterPro" id="IPR003837">
    <property type="entry name" value="GatC"/>
</dbReference>
<reference evidence="3" key="1">
    <citation type="submission" date="2015-05" db="EMBL/GenBank/DDBJ databases">
        <authorList>
            <person name="Rovetto F."/>
            <person name="Cocolin L."/>
            <person name="Illeghems K."/>
            <person name="Van Nieuwerburgh F."/>
            <person name="Houf K."/>
        </authorList>
    </citation>
    <scope>NUCLEOTIDE SEQUENCE [LARGE SCALE GENOMIC DNA]</scope>
    <source>
        <strain evidence="3">DU22</strain>
    </source>
</reference>
<dbReference type="PANTHER" id="PTHR15004">
    <property type="entry name" value="GLUTAMYL-TRNA(GLN) AMIDOTRANSFERASE SUBUNIT C, MITOCHONDRIAL"/>
    <property type="match status" value="1"/>
</dbReference>
<keyword evidence="1 2" id="KW-0436">Ligase</keyword>
<dbReference type="InterPro" id="IPR036113">
    <property type="entry name" value="Asp/Glu-ADT_sf_sub_c"/>
</dbReference>
<dbReference type="EMBL" id="LCUJ01000001">
    <property type="protein sequence ID" value="OCM00248.1"/>
    <property type="molecule type" value="Genomic_DNA"/>
</dbReference>
<dbReference type="GO" id="GO:0050566">
    <property type="term" value="F:asparaginyl-tRNA synthase (glutamine-hydrolyzing) activity"/>
    <property type="evidence" value="ECO:0007669"/>
    <property type="project" value="RHEA"/>
</dbReference>
<comment type="caution">
    <text evidence="2">The sequence shown here is derived from an EMBL/GenBank/DDBJ whole genome shotgun (WGS) entry which is preliminary data.</text>
</comment>
<keyword evidence="2" id="KW-0808">Transferase</keyword>
<dbReference type="Proteomes" id="UP000093281">
    <property type="component" value="Unassembled WGS sequence"/>
</dbReference>
<dbReference type="NCBIfam" id="TIGR00135">
    <property type="entry name" value="gatC"/>
    <property type="match status" value="1"/>
</dbReference>
<evidence type="ECO:0000313" key="3">
    <source>
        <dbReference type="Proteomes" id="UP000093281"/>
    </source>
</evidence>
<dbReference type="GO" id="GO:0050567">
    <property type="term" value="F:glutaminyl-tRNA synthase (glutamine-hydrolyzing) activity"/>
    <property type="evidence" value="ECO:0007669"/>
    <property type="project" value="UniProtKB-UniRule"/>
</dbReference>
<dbReference type="STRING" id="544718.AAX25_00833"/>
<comment type="subunit">
    <text evidence="1">Heterotrimer of A, B and C subunits.</text>
</comment>
<comment type="similarity">
    <text evidence="1">Belongs to the GatC family.</text>
</comment>
<evidence type="ECO:0000313" key="2">
    <source>
        <dbReference type="EMBL" id="OCM00248.1"/>
    </source>
</evidence>
<comment type="function">
    <text evidence="1">Allows the formation of correctly charged Asn-tRNA(Asn) or Gln-tRNA(Gln) through the transamidation of misacylated Asp-tRNA(Asn) or Glu-tRNA(Gln) in organisms which lack either or both of asparaginyl-tRNA or glutaminyl-tRNA synthetases. The reaction takes place in the presence of glutamine and ATP through an activated phospho-Asp-tRNA(Asn) or phospho-Glu-tRNA(Gln).</text>
</comment>
<comment type="catalytic activity">
    <reaction evidence="1">
        <text>L-glutamyl-tRNA(Gln) + L-glutamine + ATP + H2O = L-glutaminyl-tRNA(Gln) + L-glutamate + ADP + phosphate + H(+)</text>
        <dbReference type="Rhea" id="RHEA:17521"/>
        <dbReference type="Rhea" id="RHEA-COMP:9681"/>
        <dbReference type="Rhea" id="RHEA-COMP:9684"/>
        <dbReference type="ChEBI" id="CHEBI:15377"/>
        <dbReference type="ChEBI" id="CHEBI:15378"/>
        <dbReference type="ChEBI" id="CHEBI:29985"/>
        <dbReference type="ChEBI" id="CHEBI:30616"/>
        <dbReference type="ChEBI" id="CHEBI:43474"/>
        <dbReference type="ChEBI" id="CHEBI:58359"/>
        <dbReference type="ChEBI" id="CHEBI:78520"/>
        <dbReference type="ChEBI" id="CHEBI:78521"/>
        <dbReference type="ChEBI" id="CHEBI:456216"/>
    </reaction>
</comment>
<dbReference type="HAMAP" id="MF_00122">
    <property type="entry name" value="GatC"/>
    <property type="match status" value="1"/>
</dbReference>
<comment type="catalytic activity">
    <reaction evidence="1">
        <text>L-aspartyl-tRNA(Asn) + L-glutamine + ATP + H2O = L-asparaginyl-tRNA(Asn) + L-glutamate + ADP + phosphate + 2 H(+)</text>
        <dbReference type="Rhea" id="RHEA:14513"/>
        <dbReference type="Rhea" id="RHEA-COMP:9674"/>
        <dbReference type="Rhea" id="RHEA-COMP:9677"/>
        <dbReference type="ChEBI" id="CHEBI:15377"/>
        <dbReference type="ChEBI" id="CHEBI:15378"/>
        <dbReference type="ChEBI" id="CHEBI:29985"/>
        <dbReference type="ChEBI" id="CHEBI:30616"/>
        <dbReference type="ChEBI" id="CHEBI:43474"/>
        <dbReference type="ChEBI" id="CHEBI:58359"/>
        <dbReference type="ChEBI" id="CHEBI:78515"/>
        <dbReference type="ChEBI" id="CHEBI:78516"/>
        <dbReference type="ChEBI" id="CHEBI:456216"/>
    </reaction>
</comment>
<keyword evidence="1" id="KW-0547">Nucleotide-binding</keyword>
<protein>
    <recommendedName>
        <fullName evidence="1">Aspartyl/glutamyl-tRNA(Asn/Gln) amidotransferase subunit C</fullName>
        <shortName evidence="1">Asp/Glu-ADT subunit C</shortName>
        <ecNumber evidence="1">6.3.5.-</ecNumber>
    </recommendedName>
</protein>
<keyword evidence="1" id="KW-0067">ATP-binding</keyword>
<proteinExistence type="inferred from homology"/>
<evidence type="ECO:0000256" key="1">
    <source>
        <dbReference type="HAMAP-Rule" id="MF_00122"/>
    </source>
</evidence>
<dbReference type="SUPFAM" id="SSF141000">
    <property type="entry name" value="Glu-tRNAGln amidotransferase C subunit"/>
    <property type="match status" value="1"/>
</dbReference>
<dbReference type="EC" id="6.3.5.-" evidence="1"/>
<dbReference type="Pfam" id="PF02686">
    <property type="entry name" value="GatC"/>
    <property type="match status" value="1"/>
</dbReference>